<gene>
    <name evidence="2" type="ORF">IW248_006348</name>
</gene>
<evidence type="ECO:0000313" key="3">
    <source>
        <dbReference type="Proteomes" id="UP000614915"/>
    </source>
</evidence>
<evidence type="ECO:0008006" key="4">
    <source>
        <dbReference type="Google" id="ProtNLM"/>
    </source>
</evidence>
<feature type="chain" id="PRO_5047367237" description="Lipoprotein" evidence="1">
    <location>
        <begin position="21"/>
        <end position="159"/>
    </location>
</feature>
<keyword evidence="1" id="KW-0732">Signal</keyword>
<dbReference type="RefSeq" id="WP_196929834.1">
    <property type="nucleotide sequence ID" value="NZ_JADOTX010000001.1"/>
</dbReference>
<dbReference type="EMBL" id="JADOTX010000001">
    <property type="protein sequence ID" value="MBG6070061.1"/>
    <property type="molecule type" value="Genomic_DNA"/>
</dbReference>
<dbReference type="PROSITE" id="PS51257">
    <property type="entry name" value="PROKAR_LIPOPROTEIN"/>
    <property type="match status" value="1"/>
</dbReference>
<comment type="caution">
    <text evidence="2">The sequence shown here is derived from an EMBL/GenBank/DDBJ whole genome shotgun (WGS) entry which is preliminary data.</text>
</comment>
<name>A0ABS0JUB5_9ACTN</name>
<proteinExistence type="predicted"/>
<evidence type="ECO:0000313" key="2">
    <source>
        <dbReference type="EMBL" id="MBG6070061.1"/>
    </source>
</evidence>
<accession>A0ABS0JUB5</accession>
<reference evidence="2 3" key="1">
    <citation type="submission" date="2020-11" db="EMBL/GenBank/DDBJ databases">
        <title>Sequencing the genomes of 1000 actinobacteria strains.</title>
        <authorList>
            <person name="Klenk H.-P."/>
        </authorList>
    </citation>
    <scope>NUCLEOTIDE SEQUENCE [LARGE SCALE GENOMIC DNA]</scope>
    <source>
        <strain evidence="2 3">DSM 101692</strain>
    </source>
</reference>
<dbReference type="Proteomes" id="UP000614915">
    <property type="component" value="Unassembled WGS sequence"/>
</dbReference>
<keyword evidence="3" id="KW-1185">Reference proteome</keyword>
<organism evidence="2 3">
    <name type="scientific">Micromonospora ureilytica</name>
    <dbReference type="NCBI Taxonomy" id="709868"/>
    <lineage>
        <taxon>Bacteria</taxon>
        <taxon>Bacillati</taxon>
        <taxon>Actinomycetota</taxon>
        <taxon>Actinomycetes</taxon>
        <taxon>Micromonosporales</taxon>
        <taxon>Micromonosporaceae</taxon>
        <taxon>Micromonospora</taxon>
    </lineage>
</organism>
<evidence type="ECO:0000256" key="1">
    <source>
        <dbReference type="SAM" id="SignalP"/>
    </source>
</evidence>
<protein>
    <recommendedName>
        <fullName evidence="4">Lipoprotein</fullName>
    </recommendedName>
</protein>
<feature type="signal peptide" evidence="1">
    <location>
        <begin position="1"/>
        <end position="20"/>
    </location>
</feature>
<sequence>MIRTRLTAAALTLAVAVATAGCGGDAEPGATATSSAPSASTSTRPAAVEVECVNIDRAHNAWDGPRRAQSAAEVAGWNELDIKMAMETGEDYLKAVSGYESQPSKTLAVAIAEYNFELSLVNAEAVIGDRIGEEQAGKAAAAAGSVGDAYRAWRSATCA</sequence>